<dbReference type="Proteomes" id="UP000803844">
    <property type="component" value="Unassembled WGS sequence"/>
</dbReference>
<sequence>MDISQQVRYRPLNSECLDVFCRSKATAASHLVVTMLRREGVCIPEPLSIAPAEQNGPGYDYEYWSQSVFHALDDYDRFEDEDYAFAFSIGFRDLDEPDIEGRTPLYGLSIYGRVLMSCYFSYDRMLNIFRKYLWLMEHGADPWTRLPLTDATVAHYIYMSLVPEVWGMSKDVGGSIKDLLGHIEIFFDKFSTLFYDTTRHLALSNPRDHYRCRCSPGGCPPIIWLLRGFSHMLTKWCAYQTRVPESLAETIDLILAKGNPFWTGDQLKSAVRYWTFEALELRHTCNHGGEGEYFQGMDEEEIDEILEEDVFVLSILEELMEEFETRLNLGQESEIVRRNVSFWNEIWLPRVREVRDSLSSHRMRDNQKRQCEEIGVV</sequence>
<name>A0A9P5CMB5_CRYP1</name>
<dbReference type="RefSeq" id="XP_040774899.1">
    <property type="nucleotide sequence ID" value="XM_040925807.1"/>
</dbReference>
<protein>
    <submittedName>
        <fullName evidence="1">Uncharacterized protein</fullName>
    </submittedName>
</protein>
<organism evidence="1 2">
    <name type="scientific">Cryphonectria parasitica (strain ATCC 38755 / EP155)</name>
    <dbReference type="NCBI Taxonomy" id="660469"/>
    <lineage>
        <taxon>Eukaryota</taxon>
        <taxon>Fungi</taxon>
        <taxon>Dikarya</taxon>
        <taxon>Ascomycota</taxon>
        <taxon>Pezizomycotina</taxon>
        <taxon>Sordariomycetes</taxon>
        <taxon>Sordariomycetidae</taxon>
        <taxon>Diaporthales</taxon>
        <taxon>Cryphonectriaceae</taxon>
        <taxon>Cryphonectria-Endothia species complex</taxon>
        <taxon>Cryphonectria</taxon>
    </lineage>
</organism>
<accession>A0A9P5CMB5</accession>
<keyword evidence="2" id="KW-1185">Reference proteome</keyword>
<evidence type="ECO:0000313" key="1">
    <source>
        <dbReference type="EMBL" id="KAF3763938.1"/>
    </source>
</evidence>
<dbReference type="AlphaFoldDB" id="A0A9P5CMB5"/>
<reference evidence="1" key="1">
    <citation type="journal article" date="2020" name="Phytopathology">
        <title>Genome sequence of the chestnut blight fungus Cryphonectria parasitica EP155: A fundamental resource for an archetypical invasive plant pathogen.</title>
        <authorList>
            <person name="Crouch J.A."/>
            <person name="Dawe A."/>
            <person name="Aerts A."/>
            <person name="Barry K."/>
            <person name="Churchill A.C.L."/>
            <person name="Grimwood J."/>
            <person name="Hillman B."/>
            <person name="Milgroom M.G."/>
            <person name="Pangilinan J."/>
            <person name="Smith M."/>
            <person name="Salamov A."/>
            <person name="Schmutz J."/>
            <person name="Yadav J."/>
            <person name="Grigoriev I.V."/>
            <person name="Nuss D."/>
        </authorList>
    </citation>
    <scope>NUCLEOTIDE SEQUENCE</scope>
    <source>
        <strain evidence="1">EP155</strain>
    </source>
</reference>
<dbReference type="GeneID" id="63842936"/>
<dbReference type="EMBL" id="MU032349">
    <property type="protein sequence ID" value="KAF3763938.1"/>
    <property type="molecule type" value="Genomic_DNA"/>
</dbReference>
<proteinExistence type="predicted"/>
<evidence type="ECO:0000313" key="2">
    <source>
        <dbReference type="Proteomes" id="UP000803844"/>
    </source>
</evidence>
<gene>
    <name evidence="1" type="ORF">M406DRAFT_75163</name>
</gene>
<comment type="caution">
    <text evidence="1">The sequence shown here is derived from an EMBL/GenBank/DDBJ whole genome shotgun (WGS) entry which is preliminary data.</text>
</comment>
<dbReference type="OrthoDB" id="1577640at2759"/>